<dbReference type="AlphaFoldDB" id="A0A9P5JXV2"/>
<protein>
    <submittedName>
        <fullName evidence="2">Uncharacterized protein</fullName>
    </submittedName>
</protein>
<accession>A0A9P5JXV2</accession>
<name>A0A9P5JXV2_9AGAM</name>
<evidence type="ECO:0000313" key="3">
    <source>
        <dbReference type="Proteomes" id="UP000759537"/>
    </source>
</evidence>
<sequence length="242" mass="27109">MPDSALRSTRNKAQSRLQRAPFKYSNFKGYTAEDNASTMVITQSHPQQLAQRPVLAKAQGHLGVHVSTTDEAGVGLGLSPDNLYNLFLRFVHRSRNEVSPELFHTSRMLRAKEDVKTPEAITSAMDTSSCRSWRRRIDGIVKCSSLVECRSSALVHMYVQLLAKKMVERRPEWRQEGKSEGTQSFTVQGETTAGPIQPRPRVPGGTAGAQLESEVDITNWILQPSAMLRMNCWWPGAETLKR</sequence>
<organism evidence="2 3">
    <name type="scientific">Russula ochroleuca</name>
    <dbReference type="NCBI Taxonomy" id="152965"/>
    <lineage>
        <taxon>Eukaryota</taxon>
        <taxon>Fungi</taxon>
        <taxon>Dikarya</taxon>
        <taxon>Basidiomycota</taxon>
        <taxon>Agaricomycotina</taxon>
        <taxon>Agaricomycetes</taxon>
        <taxon>Russulales</taxon>
        <taxon>Russulaceae</taxon>
        <taxon>Russula</taxon>
    </lineage>
</organism>
<reference evidence="2" key="2">
    <citation type="journal article" date="2020" name="Nat. Commun.">
        <title>Large-scale genome sequencing of mycorrhizal fungi provides insights into the early evolution of symbiotic traits.</title>
        <authorList>
            <person name="Miyauchi S."/>
            <person name="Kiss E."/>
            <person name="Kuo A."/>
            <person name="Drula E."/>
            <person name="Kohler A."/>
            <person name="Sanchez-Garcia M."/>
            <person name="Morin E."/>
            <person name="Andreopoulos B."/>
            <person name="Barry K.W."/>
            <person name="Bonito G."/>
            <person name="Buee M."/>
            <person name="Carver A."/>
            <person name="Chen C."/>
            <person name="Cichocki N."/>
            <person name="Clum A."/>
            <person name="Culley D."/>
            <person name="Crous P.W."/>
            <person name="Fauchery L."/>
            <person name="Girlanda M."/>
            <person name="Hayes R.D."/>
            <person name="Keri Z."/>
            <person name="LaButti K."/>
            <person name="Lipzen A."/>
            <person name="Lombard V."/>
            <person name="Magnuson J."/>
            <person name="Maillard F."/>
            <person name="Murat C."/>
            <person name="Nolan M."/>
            <person name="Ohm R.A."/>
            <person name="Pangilinan J."/>
            <person name="Pereira M.F."/>
            <person name="Perotto S."/>
            <person name="Peter M."/>
            <person name="Pfister S."/>
            <person name="Riley R."/>
            <person name="Sitrit Y."/>
            <person name="Stielow J.B."/>
            <person name="Szollosi G."/>
            <person name="Zifcakova L."/>
            <person name="Stursova M."/>
            <person name="Spatafora J.W."/>
            <person name="Tedersoo L."/>
            <person name="Vaario L.M."/>
            <person name="Yamada A."/>
            <person name="Yan M."/>
            <person name="Wang P."/>
            <person name="Xu J."/>
            <person name="Bruns T."/>
            <person name="Baldrian P."/>
            <person name="Vilgalys R."/>
            <person name="Dunand C."/>
            <person name="Henrissat B."/>
            <person name="Grigoriev I.V."/>
            <person name="Hibbett D."/>
            <person name="Nagy L.G."/>
            <person name="Martin F.M."/>
        </authorList>
    </citation>
    <scope>NUCLEOTIDE SEQUENCE</scope>
    <source>
        <strain evidence="2">Prilba</strain>
    </source>
</reference>
<comment type="caution">
    <text evidence="2">The sequence shown here is derived from an EMBL/GenBank/DDBJ whole genome shotgun (WGS) entry which is preliminary data.</text>
</comment>
<evidence type="ECO:0000313" key="2">
    <source>
        <dbReference type="EMBL" id="KAF8470494.1"/>
    </source>
</evidence>
<dbReference type="Proteomes" id="UP000759537">
    <property type="component" value="Unassembled WGS sequence"/>
</dbReference>
<keyword evidence="3" id="KW-1185">Reference proteome</keyword>
<evidence type="ECO:0000256" key="1">
    <source>
        <dbReference type="SAM" id="MobiDB-lite"/>
    </source>
</evidence>
<gene>
    <name evidence="2" type="ORF">DFH94DRAFT_685120</name>
</gene>
<feature type="region of interest" description="Disordered" evidence="1">
    <location>
        <begin position="172"/>
        <end position="208"/>
    </location>
</feature>
<dbReference type="EMBL" id="WHVB01000025">
    <property type="protein sequence ID" value="KAF8470494.1"/>
    <property type="molecule type" value="Genomic_DNA"/>
</dbReference>
<reference evidence="2" key="1">
    <citation type="submission" date="2019-10" db="EMBL/GenBank/DDBJ databases">
        <authorList>
            <consortium name="DOE Joint Genome Institute"/>
            <person name="Kuo A."/>
            <person name="Miyauchi S."/>
            <person name="Kiss E."/>
            <person name="Drula E."/>
            <person name="Kohler A."/>
            <person name="Sanchez-Garcia M."/>
            <person name="Andreopoulos B."/>
            <person name="Barry K.W."/>
            <person name="Bonito G."/>
            <person name="Buee M."/>
            <person name="Carver A."/>
            <person name="Chen C."/>
            <person name="Cichocki N."/>
            <person name="Clum A."/>
            <person name="Culley D."/>
            <person name="Crous P.W."/>
            <person name="Fauchery L."/>
            <person name="Girlanda M."/>
            <person name="Hayes R."/>
            <person name="Keri Z."/>
            <person name="LaButti K."/>
            <person name="Lipzen A."/>
            <person name="Lombard V."/>
            <person name="Magnuson J."/>
            <person name="Maillard F."/>
            <person name="Morin E."/>
            <person name="Murat C."/>
            <person name="Nolan M."/>
            <person name="Ohm R."/>
            <person name="Pangilinan J."/>
            <person name="Pereira M."/>
            <person name="Perotto S."/>
            <person name="Peter M."/>
            <person name="Riley R."/>
            <person name="Sitrit Y."/>
            <person name="Stielow B."/>
            <person name="Szollosi G."/>
            <person name="Zifcakova L."/>
            <person name="Stursova M."/>
            <person name="Spatafora J.W."/>
            <person name="Tedersoo L."/>
            <person name="Vaario L.-M."/>
            <person name="Yamada A."/>
            <person name="Yan M."/>
            <person name="Wang P."/>
            <person name="Xu J."/>
            <person name="Bruns T."/>
            <person name="Baldrian P."/>
            <person name="Vilgalys R."/>
            <person name="Henrissat B."/>
            <person name="Grigoriev I.V."/>
            <person name="Hibbett D."/>
            <person name="Nagy L.G."/>
            <person name="Martin F.M."/>
        </authorList>
    </citation>
    <scope>NUCLEOTIDE SEQUENCE</scope>
    <source>
        <strain evidence="2">Prilba</strain>
    </source>
</reference>
<proteinExistence type="predicted"/>
<feature type="compositionally biased region" description="Polar residues" evidence="1">
    <location>
        <begin position="180"/>
        <end position="191"/>
    </location>
</feature>